<evidence type="ECO:0000313" key="2">
    <source>
        <dbReference type="Proteomes" id="UP000321379"/>
    </source>
</evidence>
<dbReference type="Proteomes" id="UP000321379">
    <property type="component" value="Unassembled WGS sequence"/>
</dbReference>
<protein>
    <recommendedName>
        <fullName evidence="3">Carbohydrate kinase FGGY C-terminal domain-containing protein</fullName>
    </recommendedName>
</protein>
<evidence type="ECO:0008006" key="3">
    <source>
        <dbReference type="Google" id="ProtNLM"/>
    </source>
</evidence>
<name>A0A5C8UKK3_9MICO</name>
<sequence length="82" mass="8557">MLLIGGAAQNVAVQTVLREMVDMPVGVPAIDGYVRRGAGMQAAAAALGAFPEWPSELAELPAMQLAPQIARQHSEAKLALGY</sequence>
<reference evidence="1 2" key="1">
    <citation type="submission" date="2019-08" db="EMBL/GenBank/DDBJ databases">
        <title>Bacterial whole genome sequence for Glaciihabitans sp. CHu50b-6-2.</title>
        <authorList>
            <person name="Jin L."/>
        </authorList>
    </citation>
    <scope>NUCLEOTIDE SEQUENCE [LARGE SCALE GENOMIC DNA]</scope>
    <source>
        <strain evidence="1 2">CHu50b-6-2</strain>
    </source>
</reference>
<evidence type="ECO:0000313" key="1">
    <source>
        <dbReference type="EMBL" id="TXN28347.1"/>
    </source>
</evidence>
<keyword evidence="2" id="KW-1185">Reference proteome</keyword>
<organism evidence="1 2">
    <name type="scientific">Lacisediminihabitans profunda</name>
    <dbReference type="NCBI Taxonomy" id="2594790"/>
    <lineage>
        <taxon>Bacteria</taxon>
        <taxon>Bacillati</taxon>
        <taxon>Actinomycetota</taxon>
        <taxon>Actinomycetes</taxon>
        <taxon>Micrococcales</taxon>
        <taxon>Microbacteriaceae</taxon>
        <taxon>Lacisediminihabitans</taxon>
    </lineage>
</organism>
<dbReference type="AlphaFoldDB" id="A0A5C8UKK3"/>
<proteinExistence type="predicted"/>
<gene>
    <name evidence="1" type="ORF">FVP33_17935</name>
</gene>
<comment type="caution">
    <text evidence="1">The sequence shown here is derived from an EMBL/GenBank/DDBJ whole genome shotgun (WGS) entry which is preliminary data.</text>
</comment>
<dbReference type="EMBL" id="VRMG01000015">
    <property type="protein sequence ID" value="TXN28347.1"/>
    <property type="molecule type" value="Genomic_DNA"/>
</dbReference>
<dbReference type="RefSeq" id="WP_147785061.1">
    <property type="nucleotide sequence ID" value="NZ_VRMG01000015.1"/>
</dbReference>
<accession>A0A5C8UKK3</accession>